<dbReference type="PANTHER" id="PTHR11774:SF11">
    <property type="entry name" value="GERANYLGERANYL TRANSFERASE TYPE-2 SUBUNIT BETA"/>
    <property type="match status" value="1"/>
</dbReference>
<dbReference type="eggNOG" id="arCOG04438">
    <property type="taxonomic scope" value="Archaea"/>
</dbReference>
<dbReference type="PIRSF" id="PIRSF016175">
    <property type="entry name" value="UCP016175"/>
    <property type="match status" value="1"/>
</dbReference>
<keyword evidence="7" id="KW-0862">Zinc</keyword>
<organism evidence="11 12">
    <name type="scientific">Methanocella conradii (strain DSM 24694 / JCM 17849 / CGMCC 1.5162 / HZ254)</name>
    <dbReference type="NCBI Taxonomy" id="1041930"/>
    <lineage>
        <taxon>Archaea</taxon>
        <taxon>Methanobacteriati</taxon>
        <taxon>Methanobacteriota</taxon>
        <taxon>Stenosarchaea group</taxon>
        <taxon>Methanomicrobia</taxon>
        <taxon>Methanocellales</taxon>
        <taxon>Methanocellaceae</taxon>
        <taxon>Methanocella</taxon>
    </lineage>
</organism>
<evidence type="ECO:0000256" key="2">
    <source>
        <dbReference type="ARBA" id="ARBA00010497"/>
    </source>
</evidence>
<comment type="similarity">
    <text evidence="2">Belongs to the protein prenyltransferase subunit beta family.</text>
</comment>
<dbReference type="Proteomes" id="UP000005233">
    <property type="component" value="Chromosome"/>
</dbReference>
<proteinExistence type="inferred from homology"/>
<keyword evidence="12" id="KW-1185">Reference proteome</keyword>
<keyword evidence="5" id="KW-0479">Metal-binding</keyword>
<evidence type="ECO:0000256" key="6">
    <source>
        <dbReference type="ARBA" id="ARBA00022737"/>
    </source>
</evidence>
<feature type="domain" description="Prenyltransferase alpha-alpha toroid" evidence="10">
    <location>
        <begin position="145"/>
        <end position="256"/>
    </location>
</feature>
<dbReference type="InterPro" id="IPR008930">
    <property type="entry name" value="Terpenoid_cyclase/PrenylTrfase"/>
</dbReference>
<evidence type="ECO:0000256" key="8">
    <source>
        <dbReference type="ARBA" id="ARBA00030816"/>
    </source>
</evidence>
<evidence type="ECO:0000313" key="11">
    <source>
        <dbReference type="EMBL" id="AFC98868.1"/>
    </source>
</evidence>
<comment type="cofactor">
    <cofactor evidence="1">
        <name>Zn(2+)</name>
        <dbReference type="ChEBI" id="CHEBI:29105"/>
    </cofactor>
</comment>
<dbReference type="GO" id="GO:0046872">
    <property type="term" value="F:metal ion binding"/>
    <property type="evidence" value="ECO:0007669"/>
    <property type="project" value="UniProtKB-KW"/>
</dbReference>
<evidence type="ECO:0000313" key="12">
    <source>
        <dbReference type="Proteomes" id="UP000005233"/>
    </source>
</evidence>
<dbReference type="GO" id="GO:0008318">
    <property type="term" value="F:protein prenyltransferase activity"/>
    <property type="evidence" value="ECO:0007669"/>
    <property type="project" value="InterPro"/>
</dbReference>
<dbReference type="CDD" id="cd00688">
    <property type="entry name" value="ISOPREN_C2_like"/>
    <property type="match status" value="1"/>
</dbReference>
<evidence type="ECO:0000256" key="5">
    <source>
        <dbReference type="ARBA" id="ARBA00022723"/>
    </source>
</evidence>
<evidence type="ECO:0000256" key="3">
    <source>
        <dbReference type="ARBA" id="ARBA00022602"/>
    </source>
</evidence>
<dbReference type="PANTHER" id="PTHR11774">
    <property type="entry name" value="GERANYLGERANYL TRANSFERASE TYPE BETA SUBUNIT"/>
    <property type="match status" value="1"/>
</dbReference>
<dbReference type="EMBL" id="CP003243">
    <property type="protein sequence ID" value="AFC98868.1"/>
    <property type="molecule type" value="Genomic_DNA"/>
</dbReference>
<dbReference type="InterPro" id="IPR001330">
    <property type="entry name" value="Prenyltrans"/>
</dbReference>
<dbReference type="AlphaFoldDB" id="H8I5H4"/>
<protein>
    <recommendedName>
        <fullName evidence="8">Geranylgeranyl transferase type II subunit beta</fullName>
    </recommendedName>
    <alternativeName>
        <fullName evidence="9">Type II protein geranyl-geranyltransferase subunit beta</fullName>
    </alternativeName>
</protein>
<gene>
    <name evidence="11" type="ordered locus">Mtc_0095</name>
</gene>
<dbReference type="SMR" id="H8I5H4"/>
<name>H8I5H4_METCZ</name>
<keyword evidence="4" id="KW-0808">Transferase</keyword>
<dbReference type="KEGG" id="mez:Mtc_0095"/>
<accession>H8I5H4</accession>
<dbReference type="InterPro" id="IPR045089">
    <property type="entry name" value="PGGT1B-like"/>
</dbReference>
<evidence type="ECO:0000256" key="7">
    <source>
        <dbReference type="ARBA" id="ARBA00022833"/>
    </source>
</evidence>
<dbReference type="Pfam" id="PF00432">
    <property type="entry name" value="Prenyltrans"/>
    <property type="match status" value="2"/>
</dbReference>
<dbReference type="InterPro" id="IPR016648">
    <property type="entry name" value="UCP016175_prenyltrans-rel"/>
</dbReference>
<sequence>MAPSSYDRYINVEALASYILKRRNPDGGFCFYGLDESSLNDAFYAVMVLDLLGRLPTDDRTVEYVRSFQNDDGGFISVYSAWCTLKALKALGASPRHDPGEYLLQRFRSHRIRDDVYIESLSIFESSFYLADMLAMTGRRELCKDIAGDVLRYERGDGSFGQPGGSSLMSTYFALAILGLAGTAPADGEKVANYVRARAVKSGGFSKRPETGLAFMDETYYAVKILEALGEKPDNIRETIGFIAACQNENGGFRRARASGISGFDTSYYAVESLRALINV</sequence>
<dbReference type="Gene3D" id="1.50.10.20">
    <property type="match status" value="2"/>
</dbReference>
<evidence type="ECO:0000256" key="1">
    <source>
        <dbReference type="ARBA" id="ARBA00001947"/>
    </source>
</evidence>
<dbReference type="SUPFAM" id="SSF48239">
    <property type="entry name" value="Terpenoid cyclases/Protein prenyltransferases"/>
    <property type="match status" value="2"/>
</dbReference>
<evidence type="ECO:0000259" key="10">
    <source>
        <dbReference type="Pfam" id="PF00432"/>
    </source>
</evidence>
<dbReference type="HOGENOM" id="CLU_085650_0_0_2"/>
<feature type="domain" description="Prenyltransferase alpha-alpha toroid" evidence="10">
    <location>
        <begin position="10"/>
        <end position="77"/>
    </location>
</feature>
<reference evidence="11 12" key="1">
    <citation type="journal article" date="2012" name="J. Bacteriol.">
        <title>Complete genome sequence of a thermophilic methanogen, Methanocella conradii HZ254, isolated from Chinese rice field soil.</title>
        <authorList>
            <person name="Lu Z."/>
            <person name="Lu Y."/>
        </authorList>
    </citation>
    <scope>NUCLEOTIDE SEQUENCE [LARGE SCALE GENOMIC DNA]</scope>
    <source>
        <strain evidence="12">DSM 24694 / JCM 17849 / CGMCC 1.5162 / HZ254</strain>
    </source>
</reference>
<dbReference type="STRING" id="1041930.Mtc_0095"/>
<keyword evidence="6" id="KW-0677">Repeat</keyword>
<keyword evidence="3" id="KW-0637">Prenyltransferase</keyword>
<evidence type="ECO:0000256" key="4">
    <source>
        <dbReference type="ARBA" id="ARBA00022679"/>
    </source>
</evidence>
<evidence type="ECO:0000256" key="9">
    <source>
        <dbReference type="ARBA" id="ARBA00032766"/>
    </source>
</evidence>